<feature type="region of interest" description="Disordered" evidence="1">
    <location>
        <begin position="382"/>
        <end position="403"/>
    </location>
</feature>
<feature type="compositionally biased region" description="Polar residues" evidence="1">
    <location>
        <begin position="486"/>
        <end position="501"/>
    </location>
</feature>
<dbReference type="Gene3D" id="1.25.40.180">
    <property type="match status" value="2"/>
</dbReference>
<dbReference type="SMART" id="SM00543">
    <property type="entry name" value="MIF4G"/>
    <property type="match status" value="1"/>
</dbReference>
<name>A0A0K2UKN9_LEPSM</name>
<feature type="compositionally biased region" description="Low complexity" evidence="1">
    <location>
        <begin position="328"/>
        <end position="339"/>
    </location>
</feature>
<feature type="compositionally biased region" description="Low complexity" evidence="1">
    <location>
        <begin position="885"/>
        <end position="896"/>
    </location>
</feature>
<dbReference type="SUPFAM" id="SSF48371">
    <property type="entry name" value="ARM repeat"/>
    <property type="match status" value="2"/>
</dbReference>
<evidence type="ECO:0000313" key="3">
    <source>
        <dbReference type="EMBL" id="CDW38808.1"/>
    </source>
</evidence>
<dbReference type="InterPro" id="IPR003890">
    <property type="entry name" value="MIF4G-like_typ-3"/>
</dbReference>
<feature type="domain" description="MIF4G" evidence="2">
    <location>
        <begin position="570"/>
        <end position="818"/>
    </location>
</feature>
<feature type="compositionally biased region" description="Basic and acidic residues" evidence="1">
    <location>
        <begin position="984"/>
        <end position="1006"/>
    </location>
</feature>
<feature type="compositionally biased region" description="Polar residues" evidence="1">
    <location>
        <begin position="314"/>
        <end position="323"/>
    </location>
</feature>
<organism evidence="3">
    <name type="scientific">Lepeophtheirus salmonis</name>
    <name type="common">Salmon louse</name>
    <name type="synonym">Caligus salmonis</name>
    <dbReference type="NCBI Taxonomy" id="72036"/>
    <lineage>
        <taxon>Eukaryota</taxon>
        <taxon>Metazoa</taxon>
        <taxon>Ecdysozoa</taxon>
        <taxon>Arthropoda</taxon>
        <taxon>Crustacea</taxon>
        <taxon>Multicrustacea</taxon>
        <taxon>Hexanauplia</taxon>
        <taxon>Copepoda</taxon>
        <taxon>Siphonostomatoida</taxon>
        <taxon>Caligidae</taxon>
        <taxon>Lepeophtheirus</taxon>
    </lineage>
</organism>
<feature type="region of interest" description="Disordered" evidence="1">
    <location>
        <begin position="926"/>
        <end position="1012"/>
    </location>
</feature>
<evidence type="ECO:0000256" key="1">
    <source>
        <dbReference type="SAM" id="MobiDB-lite"/>
    </source>
</evidence>
<dbReference type="PANTHER" id="PTHR23253:SF78">
    <property type="entry name" value="EUKARYOTIC TRANSLATION INITIATION FACTOR 4G1, ISOFORM B-RELATED"/>
    <property type="match status" value="1"/>
</dbReference>
<feature type="region of interest" description="Disordered" evidence="1">
    <location>
        <begin position="163"/>
        <end position="190"/>
    </location>
</feature>
<protein>
    <recommendedName>
        <fullName evidence="2">MIF4G domain-containing protein</fullName>
    </recommendedName>
</protein>
<feature type="compositionally biased region" description="Low complexity" evidence="1">
    <location>
        <begin position="516"/>
        <end position="525"/>
    </location>
</feature>
<dbReference type="Pfam" id="PF21140">
    <property type="entry name" value="eIF4G1-like_eIF4E-bd"/>
    <property type="match status" value="1"/>
</dbReference>
<feature type="compositionally biased region" description="Polar residues" evidence="1">
    <location>
        <begin position="382"/>
        <end position="399"/>
    </location>
</feature>
<feature type="region of interest" description="Disordered" evidence="1">
    <location>
        <begin position="484"/>
        <end position="525"/>
    </location>
</feature>
<dbReference type="GO" id="GO:0016281">
    <property type="term" value="C:eukaryotic translation initiation factor 4F complex"/>
    <property type="evidence" value="ECO:0007669"/>
    <property type="project" value="TreeGrafter"/>
</dbReference>
<feature type="region of interest" description="Disordered" evidence="1">
    <location>
        <begin position="1"/>
        <end position="31"/>
    </location>
</feature>
<dbReference type="GO" id="GO:0003743">
    <property type="term" value="F:translation initiation factor activity"/>
    <property type="evidence" value="ECO:0007669"/>
    <property type="project" value="TreeGrafter"/>
</dbReference>
<dbReference type="PANTHER" id="PTHR23253">
    <property type="entry name" value="EUKARYOTIC TRANSLATION INITIATION FACTOR 4 GAMMA"/>
    <property type="match status" value="1"/>
</dbReference>
<dbReference type="OrthoDB" id="6379360at2759"/>
<proteinExistence type="predicted"/>
<dbReference type="InterPro" id="IPR016024">
    <property type="entry name" value="ARM-type_fold"/>
</dbReference>
<dbReference type="InterPro" id="IPR049485">
    <property type="entry name" value="eIF4G1-like_eIF4E-bd"/>
</dbReference>
<dbReference type="Pfam" id="PF02854">
    <property type="entry name" value="MIF4G"/>
    <property type="match status" value="1"/>
</dbReference>
<dbReference type="AlphaFoldDB" id="A0A0K2UKN9"/>
<feature type="compositionally biased region" description="Low complexity" evidence="1">
    <location>
        <begin position="861"/>
        <end position="875"/>
    </location>
</feature>
<accession>A0A0K2UKN9</accession>
<dbReference type="GO" id="GO:0003729">
    <property type="term" value="F:mRNA binding"/>
    <property type="evidence" value="ECO:0007669"/>
    <property type="project" value="TreeGrafter"/>
</dbReference>
<feature type="region of interest" description="Disordered" evidence="1">
    <location>
        <begin position="312"/>
        <end position="344"/>
    </location>
</feature>
<feature type="region of interest" description="Disordered" evidence="1">
    <location>
        <begin position="846"/>
        <end position="899"/>
    </location>
</feature>
<sequence length="1146" mass="128505">MERPPKNSRPGGSRYVQQPRNTPNPSPRLPQMGKYIASQQYAPYNVFTSPVVQPPMVSRVNSARFSYSQPYQYCINTMYSDQPMFNSTNVPIHQPMVSTQFPSSGIPMSQTECMQPMFSTLGPAPTHSPHMNRAREPSTKKKSRAIEIVDPETMKAINLDKDHCSKSMPSKAECQDSKPTLSEVHSQKEEKLETLSSETSVVKPINVKLENCTTEDDVTNENILSQPSIIDQISSESVEASGEVDDLVKGNLTSDEALVRTNTLNNSNEPEQVEGHIASNDEESVSKVVCYDSVTPSCLSIQGVCSNERELEVDNNSSESSAHVSPIDDFSNDNNNGDSALSDKSIFGPRGSSLLVTSAFPSTEYVNDKSLELKESEGVIGNQSSTHQCIESDGSTDSIGKSKENDALNGLKYDYKPGQWSPVNLDGKRQYDRQFLMQLQRNPVSLTKPENLPELDIIKSVANESHSNKYSDKVKDQPDFMPIFSERSSIVKSTSRNSVPKRSSRDGRSGRGGGSSSINASNNFNSSAVRSINNSMHEMVKLRKADNPWRPSNNKTEIVEVCDDSMEDLGKKIRSILNKLTPQKFDDLVQKFNELTIDSEAKLTHAIELIFEKAIDEPNYSVAYARMCEVLQQKNVNNAKFKPMIISKCQNEFEKAYMSPEEKKKYLEDLSAAKSETDKKAIKEDFAMRELRARRRSLGNIRFIGEIFKRGLLTIQIMHGCINELLTSHDDESLESLCRLLTTVGKKVENETKLSLNSGKSVDQRVRSMEKYFQYIQDLIEGRPFGIKNPGEMTVSRDPISNRIRFMLLDVVDLRKRDWVPRRDVAGPKTIDQIHRDMAREKQANALNTINTNTSRHEGSRNTSRNSNMMSNSSKRSFRNGSFTNGQNSGNSDDGNWSTVKMKSEAKNEAIDMDLMKNAHSNKMSNMEGIKLGPRHMWGKGSGSRCARGSQSSDLGVKNHNRFGSLSNDSESTRDTGSGSKSTSSKDIRVSGTDLEKELSLNKSKDGGNVSRLTESSVTIHVKCKLNGPSDLTGDLLESEASSIFNTYIRNYNLEEAIISVQRRMHSNNIKNMVEYLIDKELDSSSGRRISLSLFIETLMKKKILPRFEMESVISYFYKGAQDYLSDFPRFWEYFVETIGMMPFFP</sequence>
<reference evidence="3" key="1">
    <citation type="submission" date="2014-05" db="EMBL/GenBank/DDBJ databases">
        <authorList>
            <person name="Chronopoulou M."/>
        </authorList>
    </citation>
    <scope>NUCLEOTIDE SEQUENCE</scope>
    <source>
        <tissue evidence="3">Whole organism</tissue>
    </source>
</reference>
<evidence type="ECO:0000259" key="2">
    <source>
        <dbReference type="SMART" id="SM00543"/>
    </source>
</evidence>
<dbReference type="EMBL" id="HACA01021447">
    <property type="protein sequence ID" value="CDW38808.1"/>
    <property type="molecule type" value="Transcribed_RNA"/>
</dbReference>